<keyword evidence="5 10" id="KW-0678">Repressor</keyword>
<keyword evidence="7 10" id="KW-0804">Transcription</keyword>
<feature type="domain" description="PB1" evidence="12">
    <location>
        <begin position="202"/>
        <end position="295"/>
    </location>
</feature>
<comment type="similarity">
    <text evidence="3 10">Belongs to the Aux/IAA family.</text>
</comment>
<protein>
    <recommendedName>
        <fullName evidence="10">Auxin-responsive protein</fullName>
    </recommendedName>
</protein>
<keyword evidence="9 10" id="KW-0927">Auxin signaling pathway</keyword>
<dbReference type="OMA" id="MEGFAVG"/>
<dbReference type="PANTHER" id="PTHR31734">
    <property type="entry name" value="AUXIN-RESPONSIVE PROTEIN IAA17"/>
    <property type="match status" value="1"/>
</dbReference>
<dbReference type="GO" id="GO:0005634">
    <property type="term" value="C:nucleus"/>
    <property type="evidence" value="ECO:0007669"/>
    <property type="project" value="UniProtKB-SubCell"/>
</dbReference>
<dbReference type="InterPro" id="IPR003311">
    <property type="entry name" value="AUX_IAA"/>
</dbReference>
<evidence type="ECO:0000256" key="6">
    <source>
        <dbReference type="ARBA" id="ARBA00023015"/>
    </source>
</evidence>
<feature type="compositionally biased region" description="Basic and acidic residues" evidence="11">
    <location>
        <begin position="9"/>
        <end position="27"/>
    </location>
</feature>
<evidence type="ECO:0000313" key="14">
    <source>
        <dbReference type="Proteomes" id="UP000243459"/>
    </source>
</evidence>
<evidence type="ECO:0000256" key="11">
    <source>
        <dbReference type="SAM" id="MobiDB-lite"/>
    </source>
</evidence>
<dbReference type="PANTHER" id="PTHR31734:SF120">
    <property type="entry name" value="AUXIN-RESPONSIVE PROTEIN IAA25"/>
    <property type="match status" value="1"/>
</dbReference>
<dbReference type="InterPro" id="IPR053793">
    <property type="entry name" value="PB1-like"/>
</dbReference>
<proteinExistence type="inferred from homology"/>
<gene>
    <name evidence="13" type="ORF">A4U43_C09F3050</name>
</gene>
<reference evidence="14" key="1">
    <citation type="journal article" date="2017" name="Nat. Commun.">
        <title>The asparagus genome sheds light on the origin and evolution of a young Y chromosome.</title>
        <authorList>
            <person name="Harkess A."/>
            <person name="Zhou J."/>
            <person name="Xu C."/>
            <person name="Bowers J.E."/>
            <person name="Van der Hulst R."/>
            <person name="Ayyampalayam S."/>
            <person name="Mercati F."/>
            <person name="Riccardi P."/>
            <person name="McKain M.R."/>
            <person name="Kakrana A."/>
            <person name="Tang H."/>
            <person name="Ray J."/>
            <person name="Groenendijk J."/>
            <person name="Arikit S."/>
            <person name="Mathioni S.M."/>
            <person name="Nakano M."/>
            <person name="Shan H."/>
            <person name="Telgmann-Rauber A."/>
            <person name="Kanno A."/>
            <person name="Yue Z."/>
            <person name="Chen H."/>
            <person name="Li W."/>
            <person name="Chen Y."/>
            <person name="Xu X."/>
            <person name="Zhang Y."/>
            <person name="Luo S."/>
            <person name="Chen H."/>
            <person name="Gao J."/>
            <person name="Mao Z."/>
            <person name="Pires J.C."/>
            <person name="Luo M."/>
            <person name="Kudrna D."/>
            <person name="Wing R.A."/>
            <person name="Meyers B.C."/>
            <person name="Yi K."/>
            <person name="Kong H."/>
            <person name="Lavrijsen P."/>
            <person name="Sunseri F."/>
            <person name="Falavigna A."/>
            <person name="Ye Y."/>
            <person name="Leebens-Mack J.H."/>
            <person name="Chen G."/>
        </authorList>
    </citation>
    <scope>NUCLEOTIDE SEQUENCE [LARGE SCALE GENOMIC DNA]</scope>
    <source>
        <strain evidence="14">cv. DH0086</strain>
    </source>
</reference>
<comment type="function">
    <text evidence="1 10">Aux/IAA proteins are short-lived transcriptional factors that function as repressors of early auxin response genes at low auxin concentrations.</text>
</comment>
<evidence type="ECO:0000256" key="8">
    <source>
        <dbReference type="ARBA" id="ARBA00023242"/>
    </source>
</evidence>
<evidence type="ECO:0000256" key="7">
    <source>
        <dbReference type="ARBA" id="ARBA00023163"/>
    </source>
</evidence>
<organism evidence="13 14">
    <name type="scientific">Asparagus officinalis</name>
    <name type="common">Garden asparagus</name>
    <dbReference type="NCBI Taxonomy" id="4686"/>
    <lineage>
        <taxon>Eukaryota</taxon>
        <taxon>Viridiplantae</taxon>
        <taxon>Streptophyta</taxon>
        <taxon>Embryophyta</taxon>
        <taxon>Tracheophyta</taxon>
        <taxon>Spermatophyta</taxon>
        <taxon>Magnoliopsida</taxon>
        <taxon>Liliopsida</taxon>
        <taxon>Asparagales</taxon>
        <taxon>Asparagaceae</taxon>
        <taxon>Asparagoideae</taxon>
        <taxon>Asparagus</taxon>
    </lineage>
</organism>
<dbReference type="Pfam" id="PF02309">
    <property type="entry name" value="AUX_IAA"/>
    <property type="match status" value="1"/>
</dbReference>
<evidence type="ECO:0000256" key="10">
    <source>
        <dbReference type="RuleBase" id="RU004549"/>
    </source>
</evidence>
<dbReference type="SUPFAM" id="SSF54277">
    <property type="entry name" value="CAD &amp; PB1 domains"/>
    <property type="match status" value="1"/>
</dbReference>
<evidence type="ECO:0000259" key="12">
    <source>
        <dbReference type="PROSITE" id="PS51745"/>
    </source>
</evidence>
<dbReference type="Gene3D" id="3.10.20.90">
    <property type="entry name" value="Phosphatidylinositol 3-kinase Catalytic Subunit, Chain A, domain 1"/>
    <property type="match status" value="1"/>
</dbReference>
<feature type="compositionally biased region" description="Polar residues" evidence="11">
    <location>
        <begin position="29"/>
        <end position="39"/>
    </location>
</feature>
<evidence type="ECO:0000256" key="1">
    <source>
        <dbReference type="ARBA" id="ARBA00002159"/>
    </source>
</evidence>
<evidence type="ECO:0000256" key="9">
    <source>
        <dbReference type="ARBA" id="ARBA00023294"/>
    </source>
</evidence>
<dbReference type="Proteomes" id="UP000243459">
    <property type="component" value="Chromosome 9"/>
</dbReference>
<dbReference type="OrthoDB" id="615826at2759"/>
<evidence type="ECO:0000256" key="2">
    <source>
        <dbReference type="ARBA" id="ARBA00004123"/>
    </source>
</evidence>
<dbReference type="Gramene" id="ONK57688">
    <property type="protein sequence ID" value="ONK57688"/>
    <property type="gene ID" value="A4U43_C09F3050"/>
</dbReference>
<evidence type="ECO:0000256" key="5">
    <source>
        <dbReference type="ARBA" id="ARBA00022491"/>
    </source>
</evidence>
<comment type="subunit">
    <text evidence="4 10">Homodimers and heterodimers.</text>
</comment>
<feature type="region of interest" description="Disordered" evidence="11">
    <location>
        <begin position="1"/>
        <end position="39"/>
    </location>
</feature>
<evidence type="ECO:0000313" key="13">
    <source>
        <dbReference type="EMBL" id="ONK57688.1"/>
    </source>
</evidence>
<dbReference type="PROSITE" id="PS51745">
    <property type="entry name" value="PB1"/>
    <property type="match status" value="1"/>
</dbReference>
<keyword evidence="6 10" id="KW-0805">Transcription regulation</keyword>
<dbReference type="AlphaFoldDB" id="A0A5P1E567"/>
<comment type="subcellular location">
    <subcellularLocation>
        <location evidence="2 10">Nucleus</location>
    </subcellularLocation>
</comment>
<dbReference type="GO" id="GO:0006355">
    <property type="term" value="P:regulation of DNA-templated transcription"/>
    <property type="evidence" value="ECO:0007669"/>
    <property type="project" value="InterPro"/>
</dbReference>
<evidence type="ECO:0000256" key="3">
    <source>
        <dbReference type="ARBA" id="ARBA00006728"/>
    </source>
</evidence>
<dbReference type="EMBL" id="CM007389">
    <property type="protein sequence ID" value="ONK57688.1"/>
    <property type="molecule type" value="Genomic_DNA"/>
</dbReference>
<dbReference type="InterPro" id="IPR033389">
    <property type="entry name" value="AUX/IAA_dom"/>
</dbReference>
<accession>A0A5P1E567</accession>
<sequence>MKPTLLETHALKDEGGTRDWLVGEHKGKQTSPTEPQSNNLELRLGISLNASASTSNKQVYKDHSNMISPSTRLLSTLEHHGLVLNGLGPSSSGPKSWVPPELGCSGFIHPWSLAARQQKAVLEQAHQRANGACSTLAVSRLTPPTPPPIVGWPPVRASRRNLSGLNPIKPEMEDEKDAKKAKIEENGEERVISSNDQVKPTTMFVKVNMEGFAVGRKINLKAHNSYESLSRALQKMFANFLSTNYLNSTHEEREVDNSSDYILLYEDNEGDRMLVGDVPWELFITSVKRLYIAHSPETPKKDDEKVTDDQK</sequence>
<keyword evidence="14" id="KW-1185">Reference proteome</keyword>
<name>A0A5P1E567_ASPOF</name>
<dbReference type="GO" id="GO:0009734">
    <property type="term" value="P:auxin-activated signaling pathway"/>
    <property type="evidence" value="ECO:0007669"/>
    <property type="project" value="UniProtKB-UniRule"/>
</dbReference>
<keyword evidence="8 10" id="KW-0539">Nucleus</keyword>
<evidence type="ECO:0000256" key="4">
    <source>
        <dbReference type="ARBA" id="ARBA00011726"/>
    </source>
</evidence>